<dbReference type="InterPro" id="IPR035906">
    <property type="entry name" value="MetI-like_sf"/>
</dbReference>
<dbReference type="Pfam" id="PF00528">
    <property type="entry name" value="BPD_transp_1"/>
    <property type="match status" value="1"/>
</dbReference>
<dbReference type="OrthoDB" id="7268769at2"/>
<evidence type="ECO:0000256" key="7">
    <source>
        <dbReference type="ARBA" id="ARBA00023136"/>
    </source>
</evidence>
<keyword evidence="2 8" id="KW-0813">Transport</keyword>
<dbReference type="InterPro" id="IPR000515">
    <property type="entry name" value="MetI-like"/>
</dbReference>
<protein>
    <submittedName>
        <fullName evidence="10">Polyamine ABC transporter permease</fullName>
    </submittedName>
</protein>
<comment type="similarity">
    <text evidence="8">Belongs to the binding-protein-dependent transport system permease family.</text>
</comment>
<feature type="domain" description="ABC transmembrane type-1" evidence="9">
    <location>
        <begin position="61"/>
        <end position="249"/>
    </location>
</feature>
<evidence type="ECO:0000256" key="2">
    <source>
        <dbReference type="ARBA" id="ARBA00022448"/>
    </source>
</evidence>
<reference evidence="10 11" key="1">
    <citation type="submission" date="2016-10" db="EMBL/GenBank/DDBJ databases">
        <title>Draft Genome sequence of Roseomonas sp. strain M3.</title>
        <authorList>
            <person name="Subhash Y."/>
            <person name="Lee S."/>
        </authorList>
    </citation>
    <scope>NUCLEOTIDE SEQUENCE [LARGE SCALE GENOMIC DNA]</scope>
    <source>
        <strain evidence="10 11">M3</strain>
    </source>
</reference>
<evidence type="ECO:0000256" key="6">
    <source>
        <dbReference type="ARBA" id="ARBA00022989"/>
    </source>
</evidence>
<feature type="transmembrane region" description="Helical" evidence="8">
    <location>
        <begin position="96"/>
        <end position="120"/>
    </location>
</feature>
<evidence type="ECO:0000313" key="10">
    <source>
        <dbReference type="EMBL" id="ONG45690.1"/>
    </source>
</evidence>
<keyword evidence="5 8" id="KW-0812">Transmembrane</keyword>
<accession>A0A1V2GUV3</accession>
<comment type="caution">
    <text evidence="10">The sequence shown here is derived from an EMBL/GenBank/DDBJ whole genome shotgun (WGS) entry which is preliminary data.</text>
</comment>
<keyword evidence="11" id="KW-1185">Reference proteome</keyword>
<dbReference type="SUPFAM" id="SSF161098">
    <property type="entry name" value="MetI-like"/>
    <property type="match status" value="1"/>
</dbReference>
<dbReference type="Gene3D" id="1.10.3720.10">
    <property type="entry name" value="MetI-like"/>
    <property type="match status" value="1"/>
</dbReference>
<organism evidence="10 11">
    <name type="scientific">Teichococcus deserti</name>
    <dbReference type="NCBI Taxonomy" id="1817963"/>
    <lineage>
        <taxon>Bacteria</taxon>
        <taxon>Pseudomonadati</taxon>
        <taxon>Pseudomonadota</taxon>
        <taxon>Alphaproteobacteria</taxon>
        <taxon>Acetobacterales</taxon>
        <taxon>Roseomonadaceae</taxon>
        <taxon>Roseomonas</taxon>
    </lineage>
</organism>
<name>A0A1V2GUV3_9PROT</name>
<dbReference type="CDD" id="cd06261">
    <property type="entry name" value="TM_PBP2"/>
    <property type="match status" value="1"/>
</dbReference>
<feature type="transmembrane region" description="Helical" evidence="8">
    <location>
        <begin position="186"/>
        <end position="209"/>
    </location>
</feature>
<evidence type="ECO:0000256" key="8">
    <source>
        <dbReference type="RuleBase" id="RU363032"/>
    </source>
</evidence>
<dbReference type="PROSITE" id="PS50928">
    <property type="entry name" value="ABC_TM1"/>
    <property type="match status" value="1"/>
</dbReference>
<keyword evidence="7 8" id="KW-0472">Membrane</keyword>
<dbReference type="PANTHER" id="PTHR43357">
    <property type="entry name" value="INNER MEMBRANE ABC TRANSPORTER PERMEASE PROTEIN YDCV"/>
    <property type="match status" value="1"/>
</dbReference>
<keyword evidence="6 8" id="KW-1133">Transmembrane helix</keyword>
<keyword evidence="3" id="KW-1003">Cell membrane</keyword>
<evidence type="ECO:0000313" key="11">
    <source>
        <dbReference type="Proteomes" id="UP000188879"/>
    </source>
</evidence>
<dbReference type="Proteomes" id="UP000188879">
    <property type="component" value="Unassembled WGS sequence"/>
</dbReference>
<comment type="subcellular location">
    <subcellularLocation>
        <location evidence="1">Cell inner membrane</location>
        <topology evidence="1">Multi-pass membrane protein</topology>
    </subcellularLocation>
    <subcellularLocation>
        <location evidence="8">Cell membrane</location>
        <topology evidence="8">Multi-pass membrane protein</topology>
    </subcellularLocation>
</comment>
<gene>
    <name evidence="10" type="ORF">BKE38_26150</name>
</gene>
<evidence type="ECO:0000256" key="4">
    <source>
        <dbReference type="ARBA" id="ARBA00022519"/>
    </source>
</evidence>
<dbReference type="AlphaFoldDB" id="A0A1V2GUV3"/>
<evidence type="ECO:0000256" key="3">
    <source>
        <dbReference type="ARBA" id="ARBA00022475"/>
    </source>
</evidence>
<dbReference type="GO" id="GO:0055085">
    <property type="term" value="P:transmembrane transport"/>
    <property type="evidence" value="ECO:0007669"/>
    <property type="project" value="InterPro"/>
</dbReference>
<feature type="transmembrane region" description="Helical" evidence="8">
    <location>
        <begin position="57"/>
        <end position="84"/>
    </location>
</feature>
<evidence type="ECO:0000256" key="5">
    <source>
        <dbReference type="ARBA" id="ARBA00022692"/>
    </source>
</evidence>
<evidence type="ECO:0000259" key="9">
    <source>
        <dbReference type="PROSITE" id="PS50928"/>
    </source>
</evidence>
<dbReference type="RefSeq" id="WP_076960202.1">
    <property type="nucleotide sequence ID" value="NZ_MLCO01000342.1"/>
</dbReference>
<sequence>MKPSWMLRLCAAVGFAILLLPGVLVLIVSFSAGDFLTFPPPGLSFRWYGALLSNAQLMTALGTSAILAAIVATVSLLLGAPAAYAIARLDFPGRGVLAAMLAAPLLLPTLVLGLGLLLVLQPLGLAATWPGLVLGHCLVAIPFAVRIMTTAFAAVPKELEAAAWTLGATPFRAALRITLPNAAPGAIAAAVLTFLVSFDETVISLFLVGPRLSTLPVEMFRYAERTADPLIAALAMTLIAFALLMVVLVERLIGFTRAIGRD</sequence>
<feature type="transmembrane region" description="Helical" evidence="8">
    <location>
        <begin position="126"/>
        <end position="145"/>
    </location>
</feature>
<keyword evidence="4" id="KW-0997">Cell inner membrane</keyword>
<dbReference type="EMBL" id="MLCO01000342">
    <property type="protein sequence ID" value="ONG45690.1"/>
    <property type="molecule type" value="Genomic_DNA"/>
</dbReference>
<feature type="transmembrane region" description="Helical" evidence="8">
    <location>
        <begin position="229"/>
        <end position="249"/>
    </location>
</feature>
<dbReference type="PANTHER" id="PTHR43357:SF4">
    <property type="entry name" value="INNER MEMBRANE ABC TRANSPORTER PERMEASE PROTEIN YDCV"/>
    <property type="match status" value="1"/>
</dbReference>
<dbReference type="GO" id="GO:0005886">
    <property type="term" value="C:plasma membrane"/>
    <property type="evidence" value="ECO:0007669"/>
    <property type="project" value="UniProtKB-SubCell"/>
</dbReference>
<proteinExistence type="inferred from homology"/>
<evidence type="ECO:0000256" key="1">
    <source>
        <dbReference type="ARBA" id="ARBA00004429"/>
    </source>
</evidence>